<dbReference type="AlphaFoldDB" id="A0A0U5BSG4"/>
<dbReference type="SUPFAM" id="SSF56529">
    <property type="entry name" value="FAH"/>
    <property type="match status" value="1"/>
</dbReference>
<feature type="domain" description="Fumarylacetoacetase-like C-terminal" evidence="3">
    <location>
        <begin position="187"/>
        <end position="371"/>
    </location>
</feature>
<evidence type="ECO:0000256" key="2">
    <source>
        <dbReference type="ARBA" id="ARBA00022723"/>
    </source>
</evidence>
<evidence type="ECO:0000259" key="3">
    <source>
        <dbReference type="Pfam" id="PF01557"/>
    </source>
</evidence>
<reference evidence="5" key="1">
    <citation type="submission" date="2015-12" db="EMBL/GenBank/DDBJ databases">
        <authorList>
            <person name="Shamseldin A."/>
            <person name="Moawad H."/>
            <person name="Abd El-Rahim W.M."/>
            <person name="Sadowsky M.J."/>
        </authorList>
    </citation>
    <scope>NUCLEOTIDE SEQUENCE [LARGE SCALE GENOMIC DNA]</scope>
    <source>
        <strain evidence="5">JAM AC0309</strain>
    </source>
</reference>
<gene>
    <name evidence="4" type="ORF">MalAC0309_2478</name>
</gene>
<dbReference type="Gene3D" id="3.90.850.10">
    <property type="entry name" value="Fumarylacetoacetase-like, C-terminal domain"/>
    <property type="match status" value="1"/>
</dbReference>
<dbReference type="EMBL" id="AP017315">
    <property type="protein sequence ID" value="BAU33318.1"/>
    <property type="molecule type" value="Genomic_DNA"/>
</dbReference>
<dbReference type="RefSeq" id="WP_231923950.1">
    <property type="nucleotide sequence ID" value="NZ_AP017315.1"/>
</dbReference>
<dbReference type="InterPro" id="IPR011234">
    <property type="entry name" value="Fumarylacetoacetase-like_C"/>
</dbReference>
<keyword evidence="4" id="KW-0378">Hydrolase</keyword>
<dbReference type="GO" id="GO:0046872">
    <property type="term" value="F:metal ion binding"/>
    <property type="evidence" value="ECO:0007669"/>
    <property type="project" value="UniProtKB-KW"/>
</dbReference>
<evidence type="ECO:0000313" key="4">
    <source>
        <dbReference type="EMBL" id="BAU33318.1"/>
    </source>
</evidence>
<dbReference type="GO" id="GO:0016787">
    <property type="term" value="F:hydrolase activity"/>
    <property type="evidence" value="ECO:0007669"/>
    <property type="project" value="UniProtKB-KW"/>
</dbReference>
<keyword evidence="2" id="KW-0479">Metal-binding</keyword>
<evidence type="ECO:0000256" key="1">
    <source>
        <dbReference type="ARBA" id="ARBA00010211"/>
    </source>
</evidence>
<organism evidence="4 5">
    <name type="scientific">Microcella alkaliphila</name>
    <dbReference type="NCBI Taxonomy" id="279828"/>
    <lineage>
        <taxon>Bacteria</taxon>
        <taxon>Bacillati</taxon>
        <taxon>Actinomycetota</taxon>
        <taxon>Actinomycetes</taxon>
        <taxon>Micrococcales</taxon>
        <taxon>Microbacteriaceae</taxon>
        <taxon>Microcella</taxon>
    </lineage>
</organism>
<comment type="similarity">
    <text evidence="1">Belongs to the FAH family.</text>
</comment>
<dbReference type="Pfam" id="PF01557">
    <property type="entry name" value="FAA_hydrolase"/>
    <property type="match status" value="1"/>
</dbReference>
<dbReference type="GO" id="GO:0044281">
    <property type="term" value="P:small molecule metabolic process"/>
    <property type="evidence" value="ECO:0007669"/>
    <property type="project" value="UniProtKB-ARBA"/>
</dbReference>
<proteinExistence type="inferred from homology"/>
<evidence type="ECO:0000313" key="5">
    <source>
        <dbReference type="Proteomes" id="UP000218965"/>
    </source>
</evidence>
<dbReference type="PANTHER" id="PTHR42796">
    <property type="entry name" value="FUMARYLACETOACETATE HYDROLASE DOMAIN-CONTAINING PROTEIN 2A-RELATED"/>
    <property type="match status" value="1"/>
</dbReference>
<sequence>MSGTGQTDVRDTQMAAHAVADALPTGSGTFIGRVWDPQRRAPIPVLFADGAVYDLLAEATTVSALLERADLAAAIARARAAEPLWSVNDLRWEGDDTGPNLLAPIDLHVIKACGVTFVASMLERVIEERCMGDAARAASVRAELDAALGIDIATIEPGSAEAATLKEELLERGWWSQYLEVGIGPHPEVFTKGPLLSAVGCGAAIGVPSFSSWNNPEPELVLIVTSAGDIIGVTLGNDVNLRDVEGRSALLLGMAKDNNRSTAVGPVIRLFDETFTIDDARRLEIRLVVSGSDGYLLEGVNRVTALSRSFEALVEATAGTHHQYPDGFALFTGTLFAPTQDRGAPGHGFTHHLGDLVEISADQLGCLRNIVGRTEELAPWTYGVRSLWADLSRLEREASDATA</sequence>
<dbReference type="KEGG" id="malk:MalAC0309_2478"/>
<accession>A0A0U5BSG4</accession>
<dbReference type="PANTHER" id="PTHR42796:SF7">
    <property type="entry name" value="2-DEHYDRO-3-DEOXY-D-ARABINONATE DEHYDRATASE"/>
    <property type="match status" value="1"/>
</dbReference>
<dbReference type="InterPro" id="IPR036663">
    <property type="entry name" value="Fumarylacetoacetase_C_sf"/>
</dbReference>
<dbReference type="InterPro" id="IPR051121">
    <property type="entry name" value="FAH"/>
</dbReference>
<protein>
    <submittedName>
        <fullName evidence="4">Fumarylacetoacetate hydrolase family protein</fullName>
    </submittedName>
</protein>
<dbReference type="Proteomes" id="UP000218965">
    <property type="component" value="Chromosome"/>
</dbReference>
<reference evidence="4 5" key="2">
    <citation type="submission" date="2016-01" db="EMBL/GenBank/DDBJ databases">
        <title>Microcella alkaliphila JAM AC0309 whole genome shotgun sequence.</title>
        <authorList>
            <person name="Kurata A."/>
            <person name="Hirose Y."/>
            <person name="Kishimoto N."/>
            <person name="Kobayashi T."/>
        </authorList>
    </citation>
    <scope>NUCLEOTIDE SEQUENCE [LARGE SCALE GENOMIC DNA]</scope>
    <source>
        <strain evidence="4 5">JAM AC0309</strain>
    </source>
</reference>
<name>A0A0U5BSG4_9MICO</name>